<reference evidence="4" key="1">
    <citation type="journal article" date="2019" name="Int. J. Syst. Evol. Microbiol.">
        <title>The Global Catalogue of Microorganisms (GCM) 10K type strain sequencing project: providing services to taxonomists for standard genome sequencing and annotation.</title>
        <authorList>
            <consortium name="The Broad Institute Genomics Platform"/>
            <consortium name="The Broad Institute Genome Sequencing Center for Infectious Disease"/>
            <person name="Wu L."/>
            <person name="Ma J."/>
        </authorList>
    </citation>
    <scope>NUCLEOTIDE SEQUENCE [LARGE SCALE GENOMIC DNA]</scope>
    <source>
        <strain evidence="4">TBRC 5832</strain>
    </source>
</reference>
<organism evidence="3 4">
    <name type="scientific">Actinoplanes subglobosus</name>
    <dbReference type="NCBI Taxonomy" id="1547892"/>
    <lineage>
        <taxon>Bacteria</taxon>
        <taxon>Bacillati</taxon>
        <taxon>Actinomycetota</taxon>
        <taxon>Actinomycetes</taxon>
        <taxon>Micromonosporales</taxon>
        <taxon>Micromonosporaceae</taxon>
        <taxon>Actinoplanes</taxon>
    </lineage>
</organism>
<feature type="domain" description="Golvesin/Xly CBD-like" evidence="2">
    <location>
        <begin position="915"/>
        <end position="1004"/>
    </location>
</feature>
<dbReference type="Proteomes" id="UP001595867">
    <property type="component" value="Unassembled WGS sequence"/>
</dbReference>
<accession>A0ABV8ITF3</accession>
<dbReference type="Pfam" id="PF25275">
    <property type="entry name" value="Golvesin_C"/>
    <property type="match status" value="1"/>
</dbReference>
<evidence type="ECO:0000313" key="3">
    <source>
        <dbReference type="EMBL" id="MFC4066946.1"/>
    </source>
</evidence>
<dbReference type="RefSeq" id="WP_378067909.1">
    <property type="nucleotide sequence ID" value="NZ_JBHSBL010000017.1"/>
</dbReference>
<dbReference type="EMBL" id="JBHSBL010000017">
    <property type="protein sequence ID" value="MFC4066946.1"/>
    <property type="molecule type" value="Genomic_DNA"/>
</dbReference>
<name>A0ABV8ITF3_9ACTN</name>
<protein>
    <recommendedName>
        <fullName evidence="2">Golvesin/Xly CBD-like domain-containing protein</fullName>
    </recommendedName>
</protein>
<evidence type="ECO:0000256" key="1">
    <source>
        <dbReference type="SAM" id="MobiDB-lite"/>
    </source>
</evidence>
<keyword evidence="4" id="KW-1185">Reference proteome</keyword>
<comment type="caution">
    <text evidence="3">The sequence shown here is derived from an EMBL/GenBank/DDBJ whole genome shotgun (WGS) entry which is preliminary data.</text>
</comment>
<dbReference type="InterPro" id="IPR033803">
    <property type="entry name" value="CBD-like_Golvesin-Xly"/>
</dbReference>
<feature type="region of interest" description="Disordered" evidence="1">
    <location>
        <begin position="1"/>
        <end position="36"/>
    </location>
</feature>
<evidence type="ECO:0000259" key="2">
    <source>
        <dbReference type="Pfam" id="PF25275"/>
    </source>
</evidence>
<feature type="compositionally biased region" description="Low complexity" evidence="1">
    <location>
        <begin position="1"/>
        <end position="11"/>
    </location>
</feature>
<proteinExistence type="predicted"/>
<sequence>MTAVPAQAQAPTPAPAPQPTAESTPDDGDAAALAKSKIPTERRSELLAGNWRKSTDEAWTTSGDETGFHLLMATAASGYEWRTVATLREPGIETDRWIGNVCLTQSGRKAVVVYAPRAFTNKEQLFDRGAFTAVVDTRTGAVTKLPVRASIAYFDPGCGAGEQAVITQARGAADPAGDPATRLVQVDAATGKVGGFREFSGQVTSAIPAAPGTIVAAAGKSLIAVDAKGKRRTLTRTATVPYRLTLDSTGGLLYLEAGGKASAEQTSTVRRLPSATAAGRPTDVASGPLTRFDLRAGTGRRAFIVGQVSTTKALPSGVRRVNVPSSSELSTNGELAIMHADRPAVAGPQGQMSKAYADSMTEPDTSGPDAADQVDLSTKIVTTGRTTSFEVQPGVRPAAKIADGAEAHPLNDAPAAVQQRVAAAAGSAATNTVDAEAWCSVPRNDPMTQAYQPTGRQVEWAADQAVVGNLTTSRPANWKGSGLPSYSPQGLFPPLQLTDGGRVPVQIFLGILAQESNLWQASGQVLPGSTGNPLIGNYYGRKTANADTSDDWIINFEDSDCGYGLTQITDGMRKAEHPKPGEKILTSTQQRAAALDYTANLAGGLRILQSKWNILKAKGLLPKGNFDPKWLESWFMPVWAYNSGLQPSATTGNTSGCDPGPTCTDAKGNWGLGWGNNPANPNYDPGRKFFNANPRDASHPQDWPYPEKVIGWAAFSIATVDGPGFRPSWWMTEADRLAAKPERSWFCMPSANRCDLSQKVKPTDPAVSGDPAGPCLNTNAAGQYDLHCWWHEVGPSYRSCGQVSCGNELLRFDTTYPEQPDGTHNEPNCSTAGLPAGAMVIDNLPDSVPSVRRLNNGSVCNRPASAGTFGLQFATDSRGAYVSKVDFHQRGAGFGGHIWYGFTHAPDADGQKFGVTGTWKLNKSISGPAQILVHIPDTGSSARVRYDIKTAKGVRTRTISQESETNRWVPLGAFMFDAAPEISLSNLVNGGNGDGAVAWDAVAVVPINGTYVDRTVDAVAFFDERQNINMGPFAPPVNTPLTSHQTMRDWAMRMASPLAAIPSCRGATTAACMNPAMEAAMQKWYDTIVQGGTDPANSPPGTSIPAWLGFSNKYTYRPTSENMPAYFMTDDASYKIRAQAQVSFIKTADGKIVSGSESVEYDHRTADTHLPAFILETFHAITKDYGIAPPDLTYSLADLNAHDGLVQTASPQIDGVLPGRSYAYAGHTPVITDLDGNATADGSCVAALFTSGGSIGYRPMLGVSSVTKGYEAWVQRLKSDPRVPTEVHTLAAEIFNLFFKPGVDGSLMGQATPIWQELNFRACADGTIRKNSNRPVLRASLMPSQYLYVDGKAMNADGAMTGSASPVWTGDFSSFSNFPDPNVDAPLWKNGYGPCGPATDKSGNPWDMTAVPPADPNVNPRTAHFCVDANLASDPDYSSR</sequence>
<evidence type="ECO:0000313" key="4">
    <source>
        <dbReference type="Proteomes" id="UP001595867"/>
    </source>
</evidence>
<gene>
    <name evidence="3" type="ORF">ACFO0C_18575</name>
</gene>